<feature type="domain" description="PDZ" evidence="1">
    <location>
        <begin position="345"/>
        <end position="415"/>
    </location>
</feature>
<dbReference type="Proteomes" id="UP000323426">
    <property type="component" value="Unassembled WGS sequence"/>
</dbReference>
<dbReference type="CDD" id="cd00136">
    <property type="entry name" value="PDZ_canonical"/>
    <property type="match status" value="1"/>
</dbReference>
<dbReference type="Gene3D" id="2.40.70.10">
    <property type="entry name" value="Acid Proteases"/>
    <property type="match status" value="2"/>
</dbReference>
<dbReference type="PROSITE" id="PS50106">
    <property type="entry name" value="PDZ"/>
    <property type="match status" value="1"/>
</dbReference>
<dbReference type="InterPro" id="IPR021109">
    <property type="entry name" value="Peptidase_aspartic_dom_sf"/>
</dbReference>
<dbReference type="InterPro" id="IPR001478">
    <property type="entry name" value="PDZ"/>
</dbReference>
<sequence>MSTGSLHILSRLVTHSQFWVLCCLAFMGFLLLFSVPGQAQEYFKFDKPRKKLTVKFTLHRNLIIVPVYLNDEGPFNFVLDTGVGNGIITDPSLLQTLALKKGKEIKITGAGSDQADLKAYIISNIKVKISDVSAPNLALTILSEDVFNLSSYVGMPIYGILGYQFFNSFVVRVNFNETHLTLYPPQNFTYKKRDGVRIPFELDDQKPYIYAQVTMNDFSRVNARMIVDTGAGHAISLEQGSHPAIQLPEPALRTQLGTGLSGAIRGYLGRVRSFEINKYKMNNVLTSFPDHLDVGAKVVTKIERNGNVGNEILKRFNVIIDYYRSSLTLKPNNFYRDPFEHDMCGIEIMAIGESYNRYIISKVEPGSPAAEADLKVNDELLFINSASAHALTISQIDKLLHTRDNFRLLIILRREGNLIYRFVTLKKRI</sequence>
<dbReference type="InterPro" id="IPR041489">
    <property type="entry name" value="PDZ_6"/>
</dbReference>
<gene>
    <name evidence="2" type="ORF">F0145_14295</name>
</gene>
<evidence type="ECO:0000259" key="1">
    <source>
        <dbReference type="PROSITE" id="PS50106"/>
    </source>
</evidence>
<comment type="caution">
    <text evidence="2">The sequence shown here is derived from an EMBL/GenBank/DDBJ whole genome shotgun (WGS) entry which is preliminary data.</text>
</comment>
<name>A0A5M6DBA9_9BACT</name>
<dbReference type="Gene3D" id="2.30.42.10">
    <property type="match status" value="1"/>
</dbReference>
<organism evidence="2 3">
    <name type="scientific">Adhaeribacter rhizoryzae</name>
    <dbReference type="NCBI Taxonomy" id="2607907"/>
    <lineage>
        <taxon>Bacteria</taxon>
        <taxon>Pseudomonadati</taxon>
        <taxon>Bacteroidota</taxon>
        <taxon>Cytophagia</taxon>
        <taxon>Cytophagales</taxon>
        <taxon>Hymenobacteraceae</taxon>
        <taxon>Adhaeribacter</taxon>
    </lineage>
</organism>
<reference evidence="2 3" key="1">
    <citation type="submission" date="2019-09" db="EMBL/GenBank/DDBJ databases">
        <title>Genome sequence and assembly of Adhaeribacter sp.</title>
        <authorList>
            <person name="Chhetri G."/>
        </authorList>
    </citation>
    <scope>NUCLEOTIDE SEQUENCE [LARGE SCALE GENOMIC DNA]</scope>
    <source>
        <strain evidence="2 3">DK36</strain>
    </source>
</reference>
<dbReference type="RefSeq" id="WP_150089097.1">
    <property type="nucleotide sequence ID" value="NZ_VWSF01000010.1"/>
</dbReference>
<evidence type="ECO:0000313" key="3">
    <source>
        <dbReference type="Proteomes" id="UP000323426"/>
    </source>
</evidence>
<accession>A0A5M6DBA9</accession>
<keyword evidence="3" id="KW-1185">Reference proteome</keyword>
<dbReference type="Pfam" id="PF13650">
    <property type="entry name" value="Asp_protease_2"/>
    <property type="match status" value="2"/>
</dbReference>
<dbReference type="EMBL" id="VWSF01000010">
    <property type="protein sequence ID" value="KAA5544848.1"/>
    <property type="molecule type" value="Genomic_DNA"/>
</dbReference>
<dbReference type="Pfam" id="PF17820">
    <property type="entry name" value="PDZ_6"/>
    <property type="match status" value="1"/>
</dbReference>
<dbReference type="AlphaFoldDB" id="A0A5M6DBA9"/>
<dbReference type="SUPFAM" id="SSF50156">
    <property type="entry name" value="PDZ domain-like"/>
    <property type="match status" value="1"/>
</dbReference>
<evidence type="ECO:0000313" key="2">
    <source>
        <dbReference type="EMBL" id="KAA5544848.1"/>
    </source>
</evidence>
<protein>
    <submittedName>
        <fullName evidence="2">Signal protein PDZ</fullName>
    </submittedName>
</protein>
<proteinExistence type="predicted"/>
<dbReference type="InterPro" id="IPR036034">
    <property type="entry name" value="PDZ_sf"/>
</dbReference>